<evidence type="ECO:0000313" key="4">
    <source>
        <dbReference type="Proteomes" id="UP000185999"/>
    </source>
</evidence>
<keyword evidence="2 3" id="KW-0808">Transferase</keyword>
<organism evidence="3 4">
    <name type="scientific">Neptunomonas antarctica</name>
    <dbReference type="NCBI Taxonomy" id="619304"/>
    <lineage>
        <taxon>Bacteria</taxon>
        <taxon>Pseudomonadati</taxon>
        <taxon>Pseudomonadota</taxon>
        <taxon>Gammaproteobacteria</taxon>
        <taxon>Oceanospirillales</taxon>
        <taxon>Oceanospirillaceae</taxon>
        <taxon>Neptunomonas</taxon>
    </lineage>
</organism>
<protein>
    <submittedName>
        <fullName evidence="3">tRNA (Guanosine-2'-O-)-methyltransferase</fullName>
    </submittedName>
</protein>
<evidence type="ECO:0000256" key="1">
    <source>
        <dbReference type="ARBA" id="ARBA00022603"/>
    </source>
</evidence>
<dbReference type="SUPFAM" id="SSF75217">
    <property type="entry name" value="alpha/beta knot"/>
    <property type="match status" value="1"/>
</dbReference>
<dbReference type="GO" id="GO:0008168">
    <property type="term" value="F:methyltransferase activity"/>
    <property type="evidence" value="ECO:0007669"/>
    <property type="project" value="UniProtKB-KW"/>
</dbReference>
<name>A0A1N7JA41_9GAMM</name>
<dbReference type="Proteomes" id="UP000185999">
    <property type="component" value="Unassembled WGS sequence"/>
</dbReference>
<dbReference type="InterPro" id="IPR029026">
    <property type="entry name" value="tRNA_m1G_MTases_N"/>
</dbReference>
<dbReference type="RefSeq" id="WP_054342982.1">
    <property type="nucleotide sequence ID" value="NZ_FTOE01000001.1"/>
</dbReference>
<dbReference type="EMBL" id="FTOE01000001">
    <property type="protein sequence ID" value="SIS46116.1"/>
    <property type="molecule type" value="Genomic_DNA"/>
</dbReference>
<accession>A0A1N7JA41</accession>
<sequence length="68" mass="7676">MTPEHKQKLISTLERRQPDLHLIADQVHKPRNLAALIRNCDAVGILYAHTVTPKLGYDFRGTAKGSNR</sequence>
<dbReference type="STRING" id="619304.SAMN05421760_101834"/>
<evidence type="ECO:0000256" key="2">
    <source>
        <dbReference type="ARBA" id="ARBA00022679"/>
    </source>
</evidence>
<dbReference type="InterPro" id="IPR029028">
    <property type="entry name" value="Alpha/beta_knot_MTases"/>
</dbReference>
<reference evidence="4" key="1">
    <citation type="submission" date="2017-01" db="EMBL/GenBank/DDBJ databases">
        <authorList>
            <person name="Varghese N."/>
            <person name="Submissions S."/>
        </authorList>
    </citation>
    <scope>NUCLEOTIDE SEQUENCE [LARGE SCALE GENOMIC DNA]</scope>
    <source>
        <strain evidence="4">DSM 22306</strain>
    </source>
</reference>
<dbReference type="AlphaFoldDB" id="A0A1N7JA41"/>
<keyword evidence="4" id="KW-1185">Reference proteome</keyword>
<proteinExistence type="predicted"/>
<keyword evidence="1 3" id="KW-0489">Methyltransferase</keyword>
<dbReference type="GO" id="GO:0032259">
    <property type="term" value="P:methylation"/>
    <property type="evidence" value="ECO:0007669"/>
    <property type="project" value="UniProtKB-KW"/>
</dbReference>
<dbReference type="Gene3D" id="3.40.1280.10">
    <property type="match status" value="1"/>
</dbReference>
<gene>
    <name evidence="3" type="ORF">SAMN05421760_101834</name>
</gene>
<evidence type="ECO:0000313" key="3">
    <source>
        <dbReference type="EMBL" id="SIS46116.1"/>
    </source>
</evidence>